<dbReference type="EMBL" id="JBEPIJ010000002">
    <property type="protein sequence ID" value="MES0872928.1"/>
    <property type="molecule type" value="Genomic_DNA"/>
</dbReference>
<feature type="binding site" evidence="1">
    <location>
        <begin position="10"/>
        <end position="17"/>
    </location>
    <ligand>
        <name>ATP</name>
        <dbReference type="ChEBI" id="CHEBI:30616"/>
    </ligand>
</feature>
<dbReference type="Gene3D" id="3.30.420.40">
    <property type="match status" value="2"/>
</dbReference>
<dbReference type="CDD" id="cd24050">
    <property type="entry name" value="ASKHA_NBD_ANMK"/>
    <property type="match status" value="1"/>
</dbReference>
<keyword evidence="2" id="KW-0548">Nucleotidyltransferase</keyword>
<dbReference type="EC" id="2.7.1.170" evidence="1"/>
<comment type="catalytic activity">
    <reaction evidence="1">
        <text>1,6-anhydro-N-acetyl-beta-muramate + ATP + H2O = N-acetyl-D-muramate 6-phosphate + ADP + H(+)</text>
        <dbReference type="Rhea" id="RHEA:24952"/>
        <dbReference type="ChEBI" id="CHEBI:15377"/>
        <dbReference type="ChEBI" id="CHEBI:15378"/>
        <dbReference type="ChEBI" id="CHEBI:30616"/>
        <dbReference type="ChEBI" id="CHEBI:58690"/>
        <dbReference type="ChEBI" id="CHEBI:58722"/>
        <dbReference type="ChEBI" id="CHEBI:456216"/>
        <dbReference type="EC" id="2.7.1.170"/>
    </reaction>
</comment>
<dbReference type="InterPro" id="IPR043129">
    <property type="entry name" value="ATPase_NBD"/>
</dbReference>
<proteinExistence type="inferred from homology"/>
<dbReference type="PANTHER" id="PTHR30605">
    <property type="entry name" value="ANHYDRO-N-ACETYLMURAMIC ACID KINASE"/>
    <property type="match status" value="1"/>
</dbReference>
<comment type="pathway">
    <text evidence="1">Amino-sugar metabolism; 1,6-anhydro-N-acetylmuramate degradation.</text>
</comment>
<evidence type="ECO:0000313" key="3">
    <source>
        <dbReference type="Proteomes" id="UP001465331"/>
    </source>
</evidence>
<name>A0ABV2A6V9_9GAMM</name>
<comment type="similarity">
    <text evidence="1">Belongs to the anhydro-N-acetylmuramic acid kinase family.</text>
</comment>
<accession>A0ABV2A6V9</accession>
<reference evidence="2 3" key="1">
    <citation type="submission" date="2024-06" db="EMBL/GenBank/DDBJ databases">
        <authorList>
            <person name="Li Z."/>
            <person name="Jiang Y."/>
        </authorList>
    </citation>
    <scope>NUCLEOTIDE SEQUENCE [LARGE SCALE GENOMIC DNA]</scope>
    <source>
        <strain evidence="2 3">HSW-8</strain>
    </source>
</reference>
<dbReference type="SUPFAM" id="SSF53067">
    <property type="entry name" value="Actin-like ATPase domain"/>
    <property type="match status" value="1"/>
</dbReference>
<comment type="function">
    <text evidence="1">Catalyzes the specific phosphorylation of 1,6-anhydro-N-acetylmuramic acid (anhMurNAc) with the simultaneous cleavage of the 1,6-anhydro ring, generating MurNAc-6-P. Is required for the utilization of anhMurNAc either imported from the medium or derived from its own cell wall murein, and thus plays a role in cell wall recycling.</text>
</comment>
<dbReference type="PANTHER" id="PTHR30605:SF0">
    <property type="entry name" value="ANHYDRO-N-ACETYLMURAMIC ACID KINASE"/>
    <property type="match status" value="1"/>
</dbReference>
<dbReference type="Proteomes" id="UP001465331">
    <property type="component" value="Unassembled WGS sequence"/>
</dbReference>
<comment type="pathway">
    <text evidence="1">Cell wall biogenesis; peptidoglycan recycling.</text>
</comment>
<dbReference type="GO" id="GO:0016779">
    <property type="term" value="F:nucleotidyltransferase activity"/>
    <property type="evidence" value="ECO:0007669"/>
    <property type="project" value="UniProtKB-KW"/>
</dbReference>
<evidence type="ECO:0000313" key="2">
    <source>
        <dbReference type="EMBL" id="MES0872928.1"/>
    </source>
</evidence>
<dbReference type="HAMAP" id="MF_01270">
    <property type="entry name" value="AnhMurNAc_kinase"/>
    <property type="match status" value="1"/>
</dbReference>
<gene>
    <name evidence="1" type="primary">anmK</name>
    <name evidence="2" type="ORF">ABSH63_02700</name>
</gene>
<dbReference type="InterPro" id="IPR005338">
    <property type="entry name" value="Anhydro_N_Ac-Mur_kinase"/>
</dbReference>
<keyword evidence="1 2" id="KW-0808">Transferase</keyword>
<organism evidence="2 3">
    <name type="scientific">Sinimarinibacterium thermocellulolyticum</name>
    <dbReference type="NCBI Taxonomy" id="3170016"/>
    <lineage>
        <taxon>Bacteria</taxon>
        <taxon>Pseudomonadati</taxon>
        <taxon>Pseudomonadota</taxon>
        <taxon>Gammaproteobacteria</taxon>
        <taxon>Nevskiales</taxon>
        <taxon>Nevskiaceae</taxon>
        <taxon>Sinimarinibacterium</taxon>
    </lineage>
</organism>
<dbReference type="RefSeq" id="WP_352887216.1">
    <property type="nucleotide sequence ID" value="NZ_JBEPIJ010000002.1"/>
</dbReference>
<dbReference type="GO" id="GO:0016301">
    <property type="term" value="F:kinase activity"/>
    <property type="evidence" value="ECO:0007669"/>
    <property type="project" value="UniProtKB-KW"/>
</dbReference>
<sequence length="368" mass="39225">MPRCIGLMSGTSMDGIDAVLCDIDAASGSITIASHARVEYVAPLRARLLALQTEPERPLSLRELADLDHAIAEHFAHAALTLMNRARIDQDAVAVIGSHGQTLFHDPLASRNSLQLGDPALIAARCGIAVVADFRRGDLALGGQGAPLVSAFHRACFVAHAPCAILNLGGIANVTLLTVDGQVCGFDTGPANALMDLWVAQHRGLPFDRDGEWARSGTIHPGLLQACLADAYFAKPPPKSTGRDYFNLSWLRDRYPRLDELPAADVQRTLCELTAAGVAAALSRHAPTIGRLLLCGGGRRNALLRETLQSRLPQTRLELTDELGIDGDLVEAAAFAWLAWRRVARLPGNVPSVTGAAREAVLGGLYLP</sequence>
<keyword evidence="3" id="KW-1185">Reference proteome</keyword>
<dbReference type="Pfam" id="PF03702">
    <property type="entry name" value="AnmK"/>
    <property type="match status" value="1"/>
</dbReference>
<comment type="caution">
    <text evidence="2">The sequence shown here is derived from an EMBL/GenBank/DDBJ whole genome shotgun (WGS) entry which is preliminary data.</text>
</comment>
<protein>
    <recommendedName>
        <fullName evidence="1">Anhydro-N-acetylmuramic acid kinase</fullName>
        <ecNumber evidence="1">2.7.1.170</ecNumber>
    </recommendedName>
    <alternativeName>
        <fullName evidence="1">AnhMurNAc kinase</fullName>
    </alternativeName>
</protein>
<evidence type="ECO:0000256" key="1">
    <source>
        <dbReference type="HAMAP-Rule" id="MF_01270"/>
    </source>
</evidence>
<keyword evidence="1" id="KW-0119">Carbohydrate metabolism</keyword>
<keyword evidence="1 2" id="KW-0418">Kinase</keyword>
<dbReference type="NCBIfam" id="NF007139">
    <property type="entry name" value="PRK09585.1-3"/>
    <property type="match status" value="1"/>
</dbReference>
<keyword evidence="1" id="KW-0067">ATP-binding</keyword>
<keyword evidence="1" id="KW-0547">Nucleotide-binding</keyword>